<dbReference type="InterPro" id="IPR050188">
    <property type="entry name" value="RluA_PseudoU_synthase"/>
</dbReference>
<dbReference type="PANTHER" id="PTHR21600">
    <property type="entry name" value="MITOCHONDRIAL RNA PSEUDOURIDINE SYNTHASE"/>
    <property type="match status" value="1"/>
</dbReference>
<accession>A0A975BU62</accession>
<evidence type="ECO:0000256" key="2">
    <source>
        <dbReference type="ARBA" id="ARBA00022884"/>
    </source>
</evidence>
<evidence type="ECO:0000313" key="9">
    <source>
        <dbReference type="Proteomes" id="UP000663722"/>
    </source>
</evidence>
<dbReference type="KEGG" id="dmm:dnm_078780"/>
<comment type="function">
    <text evidence="6">Responsible for synthesis of pseudouridine from uracil.</text>
</comment>
<dbReference type="AlphaFoldDB" id="A0A975BU62"/>
<evidence type="ECO:0000256" key="4">
    <source>
        <dbReference type="PIRSR" id="PIRSR606225-1"/>
    </source>
</evidence>
<evidence type="ECO:0000313" key="8">
    <source>
        <dbReference type="EMBL" id="QTA91804.1"/>
    </source>
</evidence>
<dbReference type="InterPro" id="IPR006145">
    <property type="entry name" value="PsdUridine_synth_RsuA/RluA"/>
</dbReference>
<reference evidence="8" key="1">
    <citation type="journal article" date="2021" name="Microb. Physiol.">
        <title>Proteogenomic Insights into the Physiology of Marine, Sulfate-Reducing, Filamentous Desulfonema limicola and Desulfonema magnum.</title>
        <authorList>
            <person name="Schnaars V."/>
            <person name="Wohlbrand L."/>
            <person name="Scheve S."/>
            <person name="Hinrichs C."/>
            <person name="Reinhardt R."/>
            <person name="Rabus R."/>
        </authorList>
    </citation>
    <scope>NUCLEOTIDE SEQUENCE</scope>
    <source>
        <strain evidence="8">4be13</strain>
    </source>
</reference>
<dbReference type="Pfam" id="PF00849">
    <property type="entry name" value="PseudoU_synth_2"/>
    <property type="match status" value="1"/>
</dbReference>
<dbReference type="CDD" id="cd02869">
    <property type="entry name" value="PseudoU_synth_RluA_like"/>
    <property type="match status" value="1"/>
</dbReference>
<evidence type="ECO:0000256" key="6">
    <source>
        <dbReference type="RuleBase" id="RU362028"/>
    </source>
</evidence>
<sequence length="318" mass="35194">MIHGNVFTIHVTEHDAGKRADTIVASYVSGCSRTLAAALILRGEIRVQGAVKKPGYKLKAGDEIRGHIPPPEPVPFEPEPIGLDILYEDGHLIVINKPPGLVVHPAPGHYTGTLVNALLYHCPDLEGIGGKLRPGIVHRLDKDTSGALVVAKNADAQECLASQFKSREVKKTYLALVHGEPRTDSGVILLPIGRHPVHRKKMSTFSKKGRAAETSWKIRERFQEAALLKIRLKTGRTHQIRVHCAAIHHPVIGDDVYCTRKRGKNLPKNLSLLIQSAPRQMLHAWHLEFTHPVTEKKMCFESPLPNDMDSLLNALRNV</sequence>
<name>A0A975BU62_9BACT</name>
<dbReference type="SMART" id="SM00363">
    <property type="entry name" value="S4"/>
    <property type="match status" value="1"/>
</dbReference>
<feature type="active site" evidence="4">
    <location>
        <position position="141"/>
    </location>
</feature>
<evidence type="ECO:0000256" key="1">
    <source>
        <dbReference type="ARBA" id="ARBA00010876"/>
    </source>
</evidence>
<dbReference type="RefSeq" id="WP_207679426.1">
    <property type="nucleotide sequence ID" value="NZ_CP061800.1"/>
</dbReference>
<evidence type="ECO:0000259" key="7">
    <source>
        <dbReference type="SMART" id="SM00363"/>
    </source>
</evidence>
<keyword evidence="2 5" id="KW-0694">RNA-binding</keyword>
<dbReference type="InterPro" id="IPR020103">
    <property type="entry name" value="PsdUridine_synth_cat_dom_sf"/>
</dbReference>
<dbReference type="Proteomes" id="UP000663722">
    <property type="component" value="Chromosome"/>
</dbReference>
<dbReference type="InterPro" id="IPR006224">
    <property type="entry name" value="PsdUridine_synth_RluA-like_CS"/>
</dbReference>
<protein>
    <recommendedName>
        <fullName evidence="6">Pseudouridine synthase</fullName>
        <ecNumber evidence="6">5.4.99.-</ecNumber>
    </recommendedName>
</protein>
<dbReference type="InterPro" id="IPR006225">
    <property type="entry name" value="PsdUridine_synth_RluC/D"/>
</dbReference>
<dbReference type="NCBIfam" id="TIGR00005">
    <property type="entry name" value="rluA_subfam"/>
    <property type="match status" value="1"/>
</dbReference>
<dbReference type="Gene3D" id="3.10.290.10">
    <property type="entry name" value="RNA-binding S4 domain"/>
    <property type="match status" value="1"/>
</dbReference>
<comment type="catalytic activity">
    <reaction evidence="6">
        <text>a uridine in RNA = a pseudouridine in RNA</text>
        <dbReference type="Rhea" id="RHEA:48348"/>
        <dbReference type="Rhea" id="RHEA-COMP:12068"/>
        <dbReference type="Rhea" id="RHEA-COMP:12069"/>
        <dbReference type="ChEBI" id="CHEBI:65314"/>
        <dbReference type="ChEBI" id="CHEBI:65315"/>
    </reaction>
</comment>
<keyword evidence="9" id="KW-1185">Reference proteome</keyword>
<keyword evidence="3 6" id="KW-0413">Isomerase</keyword>
<dbReference type="InterPro" id="IPR002942">
    <property type="entry name" value="S4_RNA-bd"/>
</dbReference>
<dbReference type="InterPro" id="IPR036986">
    <property type="entry name" value="S4_RNA-bd_sf"/>
</dbReference>
<gene>
    <name evidence="8" type="ORF">dnm_078780</name>
</gene>
<comment type="similarity">
    <text evidence="1 6">Belongs to the pseudouridine synthase RluA family.</text>
</comment>
<dbReference type="EMBL" id="CP061800">
    <property type="protein sequence ID" value="QTA91804.1"/>
    <property type="molecule type" value="Genomic_DNA"/>
</dbReference>
<dbReference type="SUPFAM" id="SSF55120">
    <property type="entry name" value="Pseudouridine synthase"/>
    <property type="match status" value="1"/>
</dbReference>
<proteinExistence type="inferred from homology"/>
<dbReference type="GO" id="GO:0003723">
    <property type="term" value="F:RNA binding"/>
    <property type="evidence" value="ECO:0007669"/>
    <property type="project" value="UniProtKB-KW"/>
</dbReference>
<organism evidence="8 9">
    <name type="scientific">Desulfonema magnum</name>
    <dbReference type="NCBI Taxonomy" id="45655"/>
    <lineage>
        <taxon>Bacteria</taxon>
        <taxon>Pseudomonadati</taxon>
        <taxon>Thermodesulfobacteriota</taxon>
        <taxon>Desulfobacteria</taxon>
        <taxon>Desulfobacterales</taxon>
        <taxon>Desulfococcaceae</taxon>
        <taxon>Desulfonema</taxon>
    </lineage>
</organism>
<dbReference type="Gene3D" id="3.30.2350.10">
    <property type="entry name" value="Pseudouridine synthase"/>
    <property type="match status" value="1"/>
</dbReference>
<dbReference type="EC" id="5.4.99.-" evidence="6"/>
<dbReference type="PROSITE" id="PS01129">
    <property type="entry name" value="PSI_RLU"/>
    <property type="match status" value="1"/>
</dbReference>
<dbReference type="GO" id="GO:0120159">
    <property type="term" value="F:rRNA pseudouridine synthase activity"/>
    <property type="evidence" value="ECO:0007669"/>
    <property type="project" value="UniProtKB-ARBA"/>
</dbReference>
<feature type="domain" description="RNA-binding S4" evidence="7">
    <location>
        <begin position="18"/>
        <end position="82"/>
    </location>
</feature>
<dbReference type="PANTHER" id="PTHR21600:SF44">
    <property type="entry name" value="RIBOSOMAL LARGE SUBUNIT PSEUDOURIDINE SYNTHASE D"/>
    <property type="match status" value="1"/>
</dbReference>
<dbReference type="SUPFAM" id="SSF55174">
    <property type="entry name" value="Alpha-L RNA-binding motif"/>
    <property type="match status" value="1"/>
</dbReference>
<dbReference type="PROSITE" id="PS50889">
    <property type="entry name" value="S4"/>
    <property type="match status" value="1"/>
</dbReference>
<dbReference type="GO" id="GO:0000455">
    <property type="term" value="P:enzyme-directed rRNA pseudouridine synthesis"/>
    <property type="evidence" value="ECO:0007669"/>
    <property type="project" value="UniProtKB-ARBA"/>
</dbReference>
<dbReference type="CDD" id="cd00165">
    <property type="entry name" value="S4"/>
    <property type="match status" value="1"/>
</dbReference>
<dbReference type="FunFam" id="3.30.2350.10:FF:000006">
    <property type="entry name" value="Pseudouridine synthase"/>
    <property type="match status" value="1"/>
</dbReference>
<evidence type="ECO:0000256" key="3">
    <source>
        <dbReference type="ARBA" id="ARBA00023235"/>
    </source>
</evidence>
<evidence type="ECO:0000256" key="5">
    <source>
        <dbReference type="PROSITE-ProRule" id="PRU00182"/>
    </source>
</evidence>
<dbReference type="Pfam" id="PF01479">
    <property type="entry name" value="S4"/>
    <property type="match status" value="1"/>
</dbReference>